<dbReference type="SMART" id="SM00663">
    <property type="entry name" value="RPOLA_N"/>
    <property type="match status" value="1"/>
</dbReference>
<dbReference type="GeneID" id="9925132"/>
<dbReference type="RefSeq" id="YP_003987013.1">
    <property type="nucleotide sequence ID" value="NC_014649.1"/>
</dbReference>
<dbReference type="GO" id="GO:0000428">
    <property type="term" value="C:DNA-directed RNA polymerase complex"/>
    <property type="evidence" value="ECO:0007669"/>
    <property type="project" value="UniProtKB-KW"/>
</dbReference>
<dbReference type="InterPro" id="IPR007080">
    <property type="entry name" value="RNA_pol_Rpb1_1"/>
</dbReference>
<dbReference type="EMBL" id="JN036606">
    <property type="protein sequence ID" value="AEJ34743.1"/>
    <property type="molecule type" value="Genomic_DNA"/>
</dbReference>
<evidence type="ECO:0000313" key="11">
    <source>
        <dbReference type="Proteomes" id="UP000240552"/>
    </source>
</evidence>
<dbReference type="Pfam" id="PF05000">
    <property type="entry name" value="RNA_pol_Rpb1_4"/>
    <property type="match status" value="1"/>
</dbReference>
<organism evidence="9 11">
    <name type="scientific">Acanthamoeba polyphaga mimivirus</name>
    <name type="common">APMV</name>
    <dbReference type="NCBI Taxonomy" id="212035"/>
    <lineage>
        <taxon>Viruses</taxon>
        <taxon>Varidnaviria</taxon>
        <taxon>Bamfordvirae</taxon>
        <taxon>Nucleocytoviricota</taxon>
        <taxon>Megaviricetes</taxon>
        <taxon>Imitervirales</taxon>
        <taxon>Mimiviridae</taxon>
        <taxon>Megamimivirinae</taxon>
        <taxon>Mimivirus</taxon>
        <taxon>Mimivirus bradfordmassiliense</taxon>
    </lineage>
</organism>
<dbReference type="Gene3D" id="6.20.50.80">
    <property type="match status" value="1"/>
</dbReference>
<organismHost>
    <name type="scientific">Acanthamoeba polyphaga</name>
    <name type="common">Amoeba</name>
    <dbReference type="NCBI Taxonomy" id="5757"/>
</organismHost>
<dbReference type="Gene3D" id="2.40.40.20">
    <property type="match status" value="1"/>
</dbReference>
<dbReference type="InterPro" id="IPR044893">
    <property type="entry name" value="RNA_pol_Rpb1_clamp_domain"/>
</dbReference>
<evidence type="ECO:0000256" key="6">
    <source>
        <dbReference type="RuleBase" id="RU004279"/>
    </source>
</evidence>
<dbReference type="SUPFAM" id="SSF64484">
    <property type="entry name" value="beta and beta-prime subunits of DNA dependent RNA-polymerase"/>
    <property type="match status" value="1"/>
</dbReference>
<keyword evidence="3 6" id="KW-0808">Transferase</keyword>
<dbReference type="Pfam" id="PF00623">
    <property type="entry name" value="RNA_pol_Rpb1_2"/>
    <property type="match status" value="1"/>
</dbReference>
<comment type="function">
    <text evidence="6">DNA-dependent RNA polymerase catalyzes the transcription of DNA into RNA using the four ribonucleoside triphosphates as substrates.</text>
</comment>
<dbReference type="Gene3D" id="4.10.860.120">
    <property type="entry name" value="RNA polymerase II, clamp domain"/>
    <property type="match status" value="1"/>
</dbReference>
<dbReference type="Gene3D" id="1.10.132.30">
    <property type="match status" value="1"/>
</dbReference>
<evidence type="ECO:0000313" key="8">
    <source>
        <dbReference type="EMBL" id="ADO18670.1"/>
    </source>
</evidence>
<name>E3VYM7_MIMIV</name>
<dbReference type="InterPro" id="IPR045867">
    <property type="entry name" value="DNA-dir_RpoC_beta_prime"/>
</dbReference>
<dbReference type="InterPro" id="IPR038593">
    <property type="entry name" value="RNA_pol_Rpb1_7_sf"/>
</dbReference>
<evidence type="ECO:0000313" key="9">
    <source>
        <dbReference type="EMBL" id="AEJ34743.1"/>
    </source>
</evidence>
<feature type="domain" description="RNA polymerase N-terminal" evidence="7">
    <location>
        <begin position="236"/>
        <end position="552"/>
    </location>
</feature>
<evidence type="ECO:0000256" key="5">
    <source>
        <dbReference type="ARBA" id="ARBA00023163"/>
    </source>
</evidence>
<protein>
    <recommendedName>
        <fullName evidence="6">DNA-directed RNA polymerase subunit</fullName>
        <ecNumber evidence="6">2.7.7.6</ecNumber>
    </recommendedName>
</protein>
<proteinExistence type="inferred from homology"/>
<dbReference type="InterPro" id="IPR006592">
    <property type="entry name" value="RNA_pol_N"/>
</dbReference>
<dbReference type="Pfam" id="PF04990">
    <property type="entry name" value="RNA_pol_Rpb1_7"/>
    <property type="match status" value="1"/>
</dbReference>
<keyword evidence="5 6" id="KW-0804">Transcription</keyword>
<dbReference type="Gene3D" id="6.10.250.2940">
    <property type="match status" value="1"/>
</dbReference>
<dbReference type="InterPro" id="IPR007066">
    <property type="entry name" value="RNA_pol_Rpb1_3"/>
</dbReference>
<dbReference type="GO" id="GO:0003677">
    <property type="term" value="F:DNA binding"/>
    <property type="evidence" value="ECO:0007669"/>
    <property type="project" value="InterPro"/>
</dbReference>
<keyword evidence="2 6" id="KW-0240">DNA-directed RNA polymerase</keyword>
<dbReference type="Gene3D" id="1.10.150.390">
    <property type="match status" value="1"/>
</dbReference>
<dbReference type="PANTHER" id="PTHR19376">
    <property type="entry name" value="DNA-DIRECTED RNA POLYMERASE"/>
    <property type="match status" value="1"/>
</dbReference>
<dbReference type="PANTHER" id="PTHR19376:SF37">
    <property type="entry name" value="DNA-DIRECTED RNA POLYMERASE II SUBUNIT RPB1"/>
    <property type="match status" value="1"/>
</dbReference>
<dbReference type="KEGG" id="vg:9925132"/>
<evidence type="ECO:0000256" key="3">
    <source>
        <dbReference type="ARBA" id="ARBA00022679"/>
    </source>
</evidence>
<reference evidence="9 11" key="1">
    <citation type="journal article" date="2011" name="Proc. Natl. Acad. Sci. U.S.A.">
        <title>Mimivirus shows dramatic genome reduction after intraamoebal culture.</title>
        <authorList>
            <person name="Boyer M."/>
            <person name="Azza S."/>
            <person name="Barrassi L."/>
            <person name="Klose T."/>
            <person name="Campocasso A."/>
            <person name="Pagnier I."/>
            <person name="Fournous G."/>
            <person name="Borg A."/>
            <person name="Robert C."/>
            <person name="Zhang X."/>
            <person name="Desnues C."/>
            <person name="Henrissat B."/>
            <person name="Rossmann M.G."/>
            <person name="La Scola B."/>
            <person name="Raoult D."/>
        </authorList>
    </citation>
    <scope>NUCLEOTIDE SEQUENCE [LARGE SCALE GENOMIC DNA]</scope>
    <source>
        <strain evidence="9">M4</strain>
    </source>
</reference>
<dbReference type="FunFam" id="2.40.40.20:FF:000019">
    <property type="entry name" value="DNA-directed RNA polymerase II subunit RPB1"/>
    <property type="match status" value="1"/>
</dbReference>
<dbReference type="GO" id="GO:0006351">
    <property type="term" value="P:DNA-templated transcription"/>
    <property type="evidence" value="ECO:0007669"/>
    <property type="project" value="InterPro"/>
</dbReference>
<sequence>MEANKNTYSRLGDTIETVERIEFCINSNESIIRHSAIVDPNGITEAETFNSNNNEPVQGGVIDKRLGVTESHLECSTCGETALRCPGHFGHIKFVEPVFHMGYLIYLKHILSCICIRCNKLLVYKNEKEIAALIKNKQGKQRFAEIRSICKKVTHCQKENYGCGTPAHKISIDKRNGNIFLLAEPVKRTDEYDETGETRKRPQQILTPQLCYDILKSVSDEDCIIMGFDPAKSRPEDMIILNFPVPPVQVRPSIRAEILSSPTMDDDLTHKLIDIIKSNENLKNTKGDGSLIKYTSINDDFMLLQLHVATFFANDMAGLARSQQKNKKVTKSMSERLRGKEGRIRGNLMGKRVDMSARTVITSDPNIALNEVGVPLIIAKNLTFDEIVTEHNIEYLTQLVKNGKRVYPGANFVIKHVIDAEGNESGHIYHLKYVDKPISLKPGDIVKRQLIDGDIVIFNRQPSLHKLSMMGHKCHVIPDNNLLTFRVNVSVTDPYNADFDGDEMNLHVPQSIQTATEILLIANASRRFVSPATSNIAIKAKQDTLMGSYVQTEPDMEIDWRDAMSILMSTSVKLDNDIPKYQNVSGKFLYSQIIPEGLNITKRKNDKEFQLKIKNGELTDGTLGKSEISSILQRIWFQYGSKETQEFIDDAQRMILQFLMRYGYTVSIKDTVIGEKVNQYIYDLIETKRKETLAFITEYDNDPYVMTKDAFEIKLQENLKSVQDEIKNTVMRNFDKNSGIFIAISSGSSGEPMNAGQIAGCIGQVIVEGKRIQIRFNGRTLPMFPKFDDSAFSRGFCRNSFIEGLGPFEFFFQVMAGREGIINTAIKTADTGYIQRKLVKMLEDIKQEYDGTVRNANGKLISCVYGDNGINTENQVDQKIDLISANDNKVRNDYVYTEDEIKYLIKNHKTDKRYTTDLNNSLYRKLISMRDQLRRIQRLVNLTSAEFKETYKMPVDIQQFIFNIINRDVRNNNVVVDPYYVLKMIKDMYYGSDSKIMKYNNRTSRIKKEDEKRIKFLMKIYLYDVLAPKKCTHVYKFSKQEFDEIVDYFKKTIMLAKVEGGEMVGFVAAQSIGEPVTQTNLKSFHKSGTGKTVSGGLVRVKELLGISKNIKTPITEIILEEKYKNDKITASRIASYLKYTTLRDVVEKADVIYDPEPFSKDGLMKKDGVDNIFDQEQGKTGCQTDIKNLPWVLRIMLSKEKMIERNINMLEIKTSFCRNWGTRNEDKTSKKEFNKVIDKITQCAIVTNYDNSQVPIVHVRFDANNYNLNTLIQFQEMVINTYKIKGISNITESNNIIEESYVDFDDEGNVVKKKQYVIIAEGINLSEMSQINGIDLLRTKCNDIVTIYEMYGVEAARTAFIKEFTAAIESSGGFSNYQHIEILADAITHMGGLIPVNRHGANKLDTDPFSRASFEKTVEQLLAAAVFGESDHMRSVSARIMVGALINGGTGCFDLLLDHKKIQQSLVESEEVVAPVVPIKKKTVLDDLISKKKSK</sequence>
<comment type="similarity">
    <text evidence="1 6">Belongs to the RNA polymerase beta' chain family.</text>
</comment>
<evidence type="ECO:0000313" key="10">
    <source>
        <dbReference type="Proteomes" id="UP000201519"/>
    </source>
</evidence>
<dbReference type="GO" id="GO:0003899">
    <property type="term" value="F:DNA-directed RNA polymerase activity"/>
    <property type="evidence" value="ECO:0007669"/>
    <property type="project" value="UniProtKB-EC"/>
</dbReference>
<evidence type="ECO:0000256" key="1">
    <source>
        <dbReference type="ARBA" id="ARBA00006460"/>
    </source>
</evidence>
<dbReference type="InterPro" id="IPR007073">
    <property type="entry name" value="RNA_pol_Rpb1_7"/>
</dbReference>
<accession>E3VYM7</accession>
<dbReference type="InterPro" id="IPR038120">
    <property type="entry name" value="Rpb1_funnel_sf"/>
</dbReference>
<keyword evidence="4 6" id="KW-0548">Nucleotidyltransferase</keyword>
<evidence type="ECO:0000256" key="2">
    <source>
        <dbReference type="ARBA" id="ARBA00022478"/>
    </source>
</evidence>
<dbReference type="InterPro" id="IPR042102">
    <property type="entry name" value="RNA_pol_Rpb1_3_sf"/>
</dbReference>
<dbReference type="InterPro" id="IPR007081">
    <property type="entry name" value="RNA_pol_Rpb1_5"/>
</dbReference>
<accession>F8V639</accession>
<dbReference type="Gene3D" id="3.30.1360.140">
    <property type="match status" value="1"/>
</dbReference>
<dbReference type="InterPro" id="IPR007083">
    <property type="entry name" value="RNA_pol_Rpb1_4"/>
</dbReference>
<dbReference type="SMR" id="E3VYM7"/>
<dbReference type="Pfam" id="PF04992">
    <property type="entry name" value="RNA_pol_Rpb1_6"/>
    <property type="match status" value="1"/>
</dbReference>
<dbReference type="Proteomes" id="UP000201519">
    <property type="component" value="Segment"/>
</dbReference>
<dbReference type="EMBL" id="HQ336222">
    <property type="protein sequence ID" value="ADO18670.1"/>
    <property type="molecule type" value="Genomic_DNA"/>
</dbReference>
<gene>
    <name evidence="9" type="primary">R501</name>
    <name evidence="9" type="ORF">MIMI_R501</name>
</gene>
<dbReference type="Pfam" id="PF04998">
    <property type="entry name" value="RNA_pol_Rpb1_5"/>
    <property type="match status" value="1"/>
</dbReference>
<dbReference type="EC" id="2.7.7.6" evidence="6"/>
<dbReference type="Proteomes" id="UP000240552">
    <property type="component" value="Segment"/>
</dbReference>
<evidence type="ECO:0000259" key="7">
    <source>
        <dbReference type="SMART" id="SM00663"/>
    </source>
</evidence>
<comment type="catalytic activity">
    <reaction evidence="6">
        <text>RNA(n) + a ribonucleoside 5'-triphosphate = RNA(n+1) + diphosphate</text>
        <dbReference type="Rhea" id="RHEA:21248"/>
        <dbReference type="Rhea" id="RHEA-COMP:14527"/>
        <dbReference type="Rhea" id="RHEA-COMP:17342"/>
        <dbReference type="ChEBI" id="CHEBI:33019"/>
        <dbReference type="ChEBI" id="CHEBI:61557"/>
        <dbReference type="ChEBI" id="CHEBI:140395"/>
        <dbReference type="EC" id="2.7.7.6"/>
    </reaction>
</comment>
<dbReference type="Gene3D" id="3.30.1490.180">
    <property type="entry name" value="RNA polymerase ii"/>
    <property type="match status" value="1"/>
</dbReference>
<keyword evidence="10" id="KW-1185">Reference proteome</keyword>
<dbReference type="Pfam" id="PF04983">
    <property type="entry name" value="RNA_pol_Rpb1_3"/>
    <property type="match status" value="1"/>
</dbReference>
<dbReference type="Gene3D" id="1.10.274.100">
    <property type="entry name" value="RNA polymerase Rpb1, domain 3"/>
    <property type="match status" value="1"/>
</dbReference>
<evidence type="ECO:0000256" key="4">
    <source>
        <dbReference type="ARBA" id="ARBA00022695"/>
    </source>
</evidence>
<dbReference type="Pfam" id="PF04997">
    <property type="entry name" value="RNA_pol_Rpb1_1"/>
    <property type="match status" value="1"/>
</dbReference>
<dbReference type="InterPro" id="IPR007075">
    <property type="entry name" value="RNA_pol_Rpb1_6"/>
</dbReference>
<dbReference type="InterPro" id="IPR000722">
    <property type="entry name" value="RNA_pol_asu"/>
</dbReference>
<reference evidence="8 10" key="2">
    <citation type="journal article" date="2011" name="Virol. J.">
        <title>Breaking the 1000-gene barrier for Mimivirus using ultra-deep genome and transcriptome sequencing.</title>
        <authorList>
            <person name="Legendre M."/>
            <person name="Santini S."/>
            <person name="Rico A."/>
            <person name="Abergel C."/>
            <person name="Claverie J.M."/>
        </authorList>
    </citation>
    <scope>NUCLEOTIDE SEQUENCE [LARGE SCALE GENOMIC DNA]</scope>
</reference>